<dbReference type="PROSITE" id="PS51257">
    <property type="entry name" value="PROKAR_LIPOPROTEIN"/>
    <property type="match status" value="1"/>
</dbReference>
<protein>
    <submittedName>
        <fullName evidence="2">Uncharacterized protein</fullName>
    </submittedName>
</protein>
<feature type="transmembrane region" description="Helical" evidence="1">
    <location>
        <begin position="202"/>
        <end position="221"/>
    </location>
</feature>
<organism evidence="2 3">
    <name type="scientific">Leptospira yasudae</name>
    <dbReference type="NCBI Taxonomy" id="2202201"/>
    <lineage>
        <taxon>Bacteria</taxon>
        <taxon>Pseudomonadati</taxon>
        <taxon>Spirochaetota</taxon>
        <taxon>Spirochaetia</taxon>
        <taxon>Leptospirales</taxon>
        <taxon>Leptospiraceae</taxon>
        <taxon>Leptospira</taxon>
    </lineage>
</organism>
<dbReference type="Proteomes" id="UP000297613">
    <property type="component" value="Unassembled WGS sequence"/>
</dbReference>
<evidence type="ECO:0000313" key="2">
    <source>
        <dbReference type="EMBL" id="TGL82062.1"/>
    </source>
</evidence>
<name>A0A6N4QVE5_9LEPT</name>
<feature type="transmembrane region" description="Helical" evidence="1">
    <location>
        <begin position="6"/>
        <end position="25"/>
    </location>
</feature>
<accession>A0A6N4QVE5</accession>
<feature type="transmembrane region" description="Helical" evidence="1">
    <location>
        <begin position="162"/>
        <end position="182"/>
    </location>
</feature>
<dbReference type="EMBL" id="RQGM01000059">
    <property type="protein sequence ID" value="TGL82062.1"/>
    <property type="molecule type" value="Genomic_DNA"/>
</dbReference>
<comment type="caution">
    <text evidence="2">The sequence shown here is derived from an EMBL/GenBank/DDBJ whole genome shotgun (WGS) entry which is preliminary data.</text>
</comment>
<sequence>MITRFELILGVSVTAITLACSLLIINKAVNRINSKFSLPLTIVSVLWFGLIFVLGANGVFRPQTPSPVPVGIAIFLPVVLGSFLIVRYASIQNVLLNIPYKTLLQLNVARYIGSLFIWFYINDKLPPTFALSAGLGDCFVATLALFLISILKRKPNSIRELWIFNILGIVDFMTAVTLGTLSSDGPQRLIFETPTSGLIGELPLILIPGFGVPFTALVHVISVMKLRRESKSTAENPEKEITQD</sequence>
<feature type="transmembrane region" description="Helical" evidence="1">
    <location>
        <begin position="102"/>
        <end position="121"/>
    </location>
</feature>
<feature type="transmembrane region" description="Helical" evidence="1">
    <location>
        <begin position="127"/>
        <end position="150"/>
    </location>
</feature>
<keyword evidence="1" id="KW-0812">Transmembrane</keyword>
<evidence type="ECO:0000256" key="1">
    <source>
        <dbReference type="SAM" id="Phobius"/>
    </source>
</evidence>
<proteinExistence type="predicted"/>
<dbReference type="AlphaFoldDB" id="A0A6N4QVE5"/>
<gene>
    <name evidence="2" type="ORF">EHQ83_14650</name>
</gene>
<dbReference type="RefSeq" id="WP_135568797.1">
    <property type="nucleotide sequence ID" value="NZ_RQGK01000049.1"/>
</dbReference>
<feature type="transmembrane region" description="Helical" evidence="1">
    <location>
        <begin position="68"/>
        <end position="90"/>
    </location>
</feature>
<evidence type="ECO:0000313" key="3">
    <source>
        <dbReference type="Proteomes" id="UP000297613"/>
    </source>
</evidence>
<feature type="transmembrane region" description="Helical" evidence="1">
    <location>
        <begin position="37"/>
        <end position="56"/>
    </location>
</feature>
<keyword evidence="1" id="KW-1133">Transmembrane helix</keyword>
<keyword evidence="1" id="KW-0472">Membrane</keyword>
<reference evidence="2 3" key="1">
    <citation type="journal article" date="2019" name="PLoS Negl. Trop. Dis.">
        <title>Revisiting the worldwide diversity of Leptospira species in the environment.</title>
        <authorList>
            <person name="Vincent A.T."/>
            <person name="Schiettekatte O."/>
            <person name="Bourhy P."/>
            <person name="Veyrier F.J."/>
            <person name="Picardeau M."/>
        </authorList>
    </citation>
    <scope>NUCLEOTIDE SEQUENCE [LARGE SCALE GENOMIC DNA]</scope>
    <source>
        <strain evidence="2 3">201702445</strain>
    </source>
</reference>